<dbReference type="AlphaFoldDB" id="A0A242M510"/>
<name>A0A242M510_CABSO</name>
<organism evidence="1 2">
    <name type="scientific">Caballeronia sordidicola</name>
    <name type="common">Burkholderia sordidicola</name>
    <dbReference type="NCBI Taxonomy" id="196367"/>
    <lineage>
        <taxon>Bacteria</taxon>
        <taxon>Pseudomonadati</taxon>
        <taxon>Pseudomonadota</taxon>
        <taxon>Betaproteobacteria</taxon>
        <taxon>Burkholderiales</taxon>
        <taxon>Burkholderiaceae</taxon>
        <taxon>Caballeronia</taxon>
    </lineage>
</organism>
<proteinExistence type="predicted"/>
<protein>
    <recommendedName>
        <fullName evidence="3">PIN domain-containing protein</fullName>
    </recommendedName>
</protein>
<evidence type="ECO:0008006" key="3">
    <source>
        <dbReference type="Google" id="ProtNLM"/>
    </source>
</evidence>
<dbReference type="InterPro" id="IPR029060">
    <property type="entry name" value="PIN-like_dom_sf"/>
</dbReference>
<accession>A0A242M510</accession>
<dbReference type="EMBL" id="NBTY01000203">
    <property type="protein sequence ID" value="OTP66184.1"/>
    <property type="molecule type" value="Genomic_DNA"/>
</dbReference>
<comment type="caution">
    <text evidence="1">The sequence shown here is derived from an EMBL/GenBank/DDBJ whole genome shotgun (WGS) entry which is preliminary data.</text>
</comment>
<dbReference type="Proteomes" id="UP000194546">
    <property type="component" value="Unassembled WGS sequence"/>
</dbReference>
<reference evidence="1 2" key="1">
    <citation type="submission" date="2017-03" db="EMBL/GenBank/DDBJ databases">
        <title>Genome analysis of strain PAMC 26510.</title>
        <authorList>
            <person name="Oh H.-M."/>
            <person name="Yang J.-A."/>
        </authorList>
    </citation>
    <scope>NUCLEOTIDE SEQUENCE [LARGE SCALE GENOMIC DNA]</scope>
    <source>
        <strain evidence="1 2">PAMC 26510</strain>
    </source>
</reference>
<dbReference type="SUPFAM" id="SSF88723">
    <property type="entry name" value="PIN domain-like"/>
    <property type="match status" value="1"/>
</dbReference>
<dbReference type="RefSeq" id="WP_062003848.1">
    <property type="nucleotide sequence ID" value="NZ_NBTY01000203.1"/>
</dbReference>
<dbReference type="PANTHER" id="PTHR39664">
    <property type="match status" value="1"/>
</dbReference>
<evidence type="ECO:0000313" key="1">
    <source>
        <dbReference type="EMBL" id="OTP66184.1"/>
    </source>
</evidence>
<sequence>MRITADSNLLVRALIGDDAQQSELAQSQLASASLVAIALPTLCELVWVLSKGYGIASSEIADAVRRLMSTTTVAVNRPAVEAGLAAMEEGGDFADGVAAFDGQWLGGETFVSFDKLTVLSLSARGLPARQLK</sequence>
<dbReference type="CDD" id="cd18683">
    <property type="entry name" value="PIN_VapC-like"/>
    <property type="match status" value="1"/>
</dbReference>
<evidence type="ECO:0000313" key="2">
    <source>
        <dbReference type="Proteomes" id="UP000194546"/>
    </source>
</evidence>
<dbReference type="PANTHER" id="PTHR39664:SF2">
    <property type="entry name" value="NUCLEIC ACID-BINDING PROTEIN, CONTAINING PIN DOMAIN-RELATED"/>
    <property type="match status" value="1"/>
</dbReference>
<gene>
    <name evidence="1" type="ORF">PAMC26510_35790</name>
</gene>